<dbReference type="InterPro" id="IPR029068">
    <property type="entry name" value="Glyas_Bleomycin-R_OHBP_Dase"/>
</dbReference>
<gene>
    <name evidence="2" type="ORF">GCM10010971_08210</name>
</gene>
<dbReference type="PROSITE" id="PS51819">
    <property type="entry name" value="VOC"/>
    <property type="match status" value="1"/>
</dbReference>
<dbReference type="Proteomes" id="UP000621859">
    <property type="component" value="Unassembled WGS sequence"/>
</dbReference>
<dbReference type="Pfam" id="PF00903">
    <property type="entry name" value="Glyoxalase"/>
    <property type="match status" value="1"/>
</dbReference>
<dbReference type="SUPFAM" id="SSF54593">
    <property type="entry name" value="Glyoxalase/Bleomycin resistance protein/Dihydroxybiphenyl dioxygenase"/>
    <property type="match status" value="1"/>
</dbReference>
<sequence length="127" mass="14199">MTSPVLPPHAITFGRIAPTLPVTDMEQAVAFYTRLLGFTKVFENGSPVGFVILKKDDAELHLTLDKQHKAPSRNVAHLLVRDASALYQHLVQHDVRMIKSLRDADFGMRCFVFADLDGNRIDVGENL</sequence>
<keyword evidence="3" id="KW-1185">Reference proteome</keyword>
<dbReference type="Gene3D" id="3.10.180.10">
    <property type="entry name" value="2,3-Dihydroxybiphenyl 1,2-Dioxygenase, domain 1"/>
    <property type="match status" value="1"/>
</dbReference>
<dbReference type="EMBL" id="BMLY01000001">
    <property type="protein sequence ID" value="GGP25002.1"/>
    <property type="molecule type" value="Genomic_DNA"/>
</dbReference>
<dbReference type="RefSeq" id="WP_188689194.1">
    <property type="nucleotide sequence ID" value="NZ_BMLY01000001.1"/>
</dbReference>
<proteinExistence type="predicted"/>
<dbReference type="InterPro" id="IPR037523">
    <property type="entry name" value="VOC_core"/>
</dbReference>
<feature type="domain" description="VOC" evidence="1">
    <location>
        <begin position="12"/>
        <end position="126"/>
    </location>
</feature>
<evidence type="ECO:0000259" key="1">
    <source>
        <dbReference type="PROSITE" id="PS51819"/>
    </source>
</evidence>
<evidence type="ECO:0000313" key="3">
    <source>
        <dbReference type="Proteomes" id="UP000621859"/>
    </source>
</evidence>
<evidence type="ECO:0000313" key="2">
    <source>
        <dbReference type="EMBL" id="GGP25002.1"/>
    </source>
</evidence>
<organism evidence="2 3">
    <name type="scientific">Silvimonas amylolytica</name>
    <dbReference type="NCBI Taxonomy" id="449663"/>
    <lineage>
        <taxon>Bacteria</taxon>
        <taxon>Pseudomonadati</taxon>
        <taxon>Pseudomonadota</taxon>
        <taxon>Betaproteobacteria</taxon>
        <taxon>Neisseriales</taxon>
        <taxon>Chitinibacteraceae</taxon>
        <taxon>Silvimonas</taxon>
    </lineage>
</organism>
<accession>A0ABQ2PHA7</accession>
<name>A0ABQ2PHA7_9NEIS</name>
<comment type="caution">
    <text evidence="2">The sequence shown here is derived from an EMBL/GenBank/DDBJ whole genome shotgun (WGS) entry which is preliminary data.</text>
</comment>
<dbReference type="InterPro" id="IPR004360">
    <property type="entry name" value="Glyas_Fos-R_dOase_dom"/>
</dbReference>
<reference evidence="3" key="1">
    <citation type="journal article" date="2019" name="Int. J. Syst. Evol. Microbiol.">
        <title>The Global Catalogue of Microorganisms (GCM) 10K type strain sequencing project: providing services to taxonomists for standard genome sequencing and annotation.</title>
        <authorList>
            <consortium name="The Broad Institute Genomics Platform"/>
            <consortium name="The Broad Institute Genome Sequencing Center for Infectious Disease"/>
            <person name="Wu L."/>
            <person name="Ma J."/>
        </authorList>
    </citation>
    <scope>NUCLEOTIDE SEQUENCE [LARGE SCALE GENOMIC DNA]</scope>
    <source>
        <strain evidence="3">CGMCC 1.8860</strain>
    </source>
</reference>
<protein>
    <recommendedName>
        <fullName evidence="1">VOC domain-containing protein</fullName>
    </recommendedName>
</protein>